<proteinExistence type="predicted"/>
<reference evidence="2 3" key="1">
    <citation type="submission" date="2016-10" db="EMBL/GenBank/DDBJ databases">
        <title>Reductive evolution of mitochondrial metabolism and differential evolution of invasion-related proteins in Cryptosporidium.</title>
        <authorList>
            <person name="Liu S."/>
            <person name="Roellig D.M."/>
            <person name="Guo Y."/>
            <person name="Li N."/>
            <person name="Frace M.A."/>
            <person name="Tang K."/>
            <person name="Zhang L."/>
            <person name="Feng Y."/>
            <person name="Xiao L."/>
        </authorList>
    </citation>
    <scope>NUCLEOTIDE SEQUENCE [LARGE SCALE GENOMIC DNA]</scope>
    <source>
        <strain evidence="2">30847</strain>
    </source>
</reference>
<sequence>MSSPGIDSAEILFCLLDSLDSCDLATEASVYSTVVDFANSENTSHFIILVSNAIISFLQVSHISINHQISLLRLLAFILSSYTVKKESMSDNYTEDDGSNLNNLATFILNEYICLKQSDSRRVALLQVLLSLSLLIPEDLVDMLLSVIDDNRINVISGGIASILISISAISKILPITLCAKGHDIIVNLLSLLHRAANSDSAYKVSSIISNSKVELVRCLADVADAIRCNISERNMYAGLIGTAFDALLNDWVPAIQKDKEAFYLSFPTLETLGHLAQVIDDQQLIQHSPKLLLVYLQILNSLLSKRNKYFPIISNIFSESNKPIECNDLLPNNTSTIRWRQFHAAAFSAITPLLTSKSDTIAISLHYSILSGFRLFISRCYIVCPQIFMDKSTLHSLHNVLLQYCAIFHRLYGVVLLPGYHSHDDAINKALEKGFIDTQDDFSEQVWTPSVFHDIVMTHNELISCWKTLIQKEAIMEDTVTFLYDNIDLKSANRLSSMLILRYIVKDIPMKETSYLSSITVHETSSSAIGCLLYRIARTTLEQGLDYCIAYLLCELICELAKYGYLHIGSTIAENISRDNKNKSFTTSSNEGLWVVPSPFSAEMLTYFLRLLAVQESKALSEHKRHIQRYKADHIKNYSISKNNQEVNIPIIYPPGLWDIRNNAKELLTETLTTLVPELLWPLLIDAVNHPKLGSAMPTVCESLSKSCFTLYKKSSNPAIFFSAFEYQHARYLNICDPYKIFIWLCMYLHDPYVYNGNLAYWSLQCLQWIAPMIHPSPSCLWACVPSERLQNIISFMESMSLNRRKTADITFNLLQEDTDAKVSDELGIHAMLPINIDAWFPLVDECISFILSGISGDSSELSNVEYDSDYIENIPNENDSVISTLLSNLLIALFSACKDIRNDRVQKYSDPPTEFQRAGMYSLLGLLIREIGSSSASINPILGKNLHMIRGKFIMTIMDGLFIPDMANLETNTNNLGNDNSANSSDLQDNKKEIKKKLEYMQSFNLGTMDIQSFSSAIGLSSVALQRSCGRCLGYASNHQSNFIVVSEYLLKLVKSEAANKRSGAFSFFGKSLAVVQAEQLRSTLIMGIGHCLGEAPLLLCNSAIETIKRMLQVLECAIKDEKEATLQYSALRAIQVAYRTISCDNDTALTISARLNLISGKSSSEFKKKNSFNENTIEIFSKFRDNVFPYILTILVFPITIELPPIPLNSTLLLTAASGMPYSATSSISSQKTPTDPSGPYIRSMVRYRDFPVTNDTSLSNESINTDELEIKSITPELSSEGSNLDMNNETITHGPFNLTLAVLSILSENIALNSNSPLLSEKNTLDVSSVSPSYQSAGSIPISNNLNNSLLNNIQATNSPQIVPVYNSDQFSKNLVNSHGFGVANPSNTTRSGNTNQIESKPNQIIASYSSMLSLLPPAQFNNLLLASIDASTSLLSLSSPLQPQFVPLVINSCLTLLVSISSRIKFKAGSNIYCQDTPNHPINKNEISKTLSVLDNGYFLEEMLPIVEDSITLSSGEISVFQILASLGRLYMTIYTSHMPSWIGLTHLLEGLLGLAATTNVSTLRYTCIYIVYCLLKEAPLVEIIQASTLNNMDEDTAKGTWGAWMHCIALILGRACDSCYQIQQLAYQCINECFIRSKWTQNIQLYLKSDFSSEESGSIRKSATSLIILSPTYLNLLHEMAEYIPSYCLRPLCQHILPSFHDADKMTSYASVETTRLLLSINKKILEKESFACNLVSSLLNEIPAIVDTELQNNVYLLIRNIASYQFSVVTTEIFQLCIKKQEYIDDSEDILYTDHNSNSEEWTKVDLLASLGDKDPDTVDSNKKDSMKCVVDPIYSKAISCIGRDRNLLLKSFKYLTDILNNTQYDSIFSKEACNILSEFSYKHLLIRSSTLAIGILLKTNDSSIKQLAKKHFPELMATLLLRCCSTMGCINMGALESSDTLRSLFTASNDVDMLTTYFDTHQLQSLLTQPGMFDRCIMNLLEYLFMYRSNIAIPIILFIKPFLNRINSLHCVGAITILATAPLGIYNTMKFRSKNSSEYLISRQESSNININTEISTGKTDLQIGSLTESVLNDNLSSLILNILKDNKNVLVQKNGYKYFQWYFWYCLESNTSLSIDFIKMYLKVCFIDTINLAFPCVKANAGIKDIILDNNSNENSFGNLQESKNSSTIPIKVIGECIISLRYLVLIIASKCNVRLQSIPGHPPVYNKVVINNDQYDISKQETCDTAKKLIIDFFVSSEILITFQELIINGYYRTNIELQSLLLLLDILLLVIQVWSDNTSDENFNSIKEFVQKILVTLLVKLEDPILDISRASWRALQISLKVILNKEQWNDTISSLKNRLSNYKVADNSSFILTSSNTINSSSIMSPLAIRNNSLNKCYIINKFNKISSFYKESNENNILNNCEGNINYRNNGICNYEYILPSHYHIYFNNKNNVDNNFDLTEYTCKDNKLNNYKSRLYEVKYLDECELLNNYLLPILNPNETDSYQDFLNCIIPLMISSKYLKELSPKNKINKLLLNVTKTNDECSQNNDQILDHNDIQNLNYIELSSNSRTVLNTSILNELQMNINNCYLYLCQCRYYFPKEIWDITEAALSTIPKELEKIRREAETQHLLFNRNIFGEVLSKNGENPENVCVTCKNETFFSSMKSSSSGTVYISGFAQNALSHFNTLWKSREKIEKEDIDQSKEHETKDNDLDSSLKNISDQDKDNNSDHIKFLSTNNHFMEQLLPKVDYSILPESLLQQLKIRRMELISEYIKCPPLLRNVQYIKFGDGEMSEGSSAILASTFIKYISLELFQNHYTSEYLIMSSYTDISSSKPWSLSEYYSHQSEEVMDIIEKLISLESLISAICKQISTFVAQSKSPSRYRFAKALANLVYISYKP</sequence>
<evidence type="ECO:0000313" key="3">
    <source>
        <dbReference type="Proteomes" id="UP000186804"/>
    </source>
</evidence>
<comment type="caution">
    <text evidence="2">The sequence shown here is derived from an EMBL/GenBank/DDBJ whole genome shotgun (WGS) entry which is preliminary data.</text>
</comment>
<organism evidence="2 3">
    <name type="scientific">Cryptosporidium andersoni</name>
    <dbReference type="NCBI Taxonomy" id="117008"/>
    <lineage>
        <taxon>Eukaryota</taxon>
        <taxon>Sar</taxon>
        <taxon>Alveolata</taxon>
        <taxon>Apicomplexa</taxon>
        <taxon>Conoidasida</taxon>
        <taxon>Coccidia</taxon>
        <taxon>Eucoccidiorida</taxon>
        <taxon>Eimeriorina</taxon>
        <taxon>Cryptosporidiidae</taxon>
        <taxon>Cryptosporidium</taxon>
    </lineage>
</organism>
<gene>
    <name evidence="2" type="ORF">cand_023440</name>
</gene>
<accession>A0A1J4MRX9</accession>
<dbReference type="Proteomes" id="UP000186804">
    <property type="component" value="Unassembled WGS sequence"/>
</dbReference>
<protein>
    <submittedName>
        <fullName evidence="2">Uncharacterized protein</fullName>
    </submittedName>
</protein>
<dbReference type="EMBL" id="LRBS01000048">
    <property type="protein sequence ID" value="OII77001.1"/>
    <property type="molecule type" value="Genomic_DNA"/>
</dbReference>
<dbReference type="RefSeq" id="XP_067068847.1">
    <property type="nucleotide sequence ID" value="XM_067212574.1"/>
</dbReference>
<evidence type="ECO:0000256" key="1">
    <source>
        <dbReference type="SAM" id="MobiDB-lite"/>
    </source>
</evidence>
<evidence type="ECO:0000313" key="2">
    <source>
        <dbReference type="EMBL" id="OII77001.1"/>
    </source>
</evidence>
<feature type="compositionally biased region" description="Basic and acidic residues" evidence="1">
    <location>
        <begin position="2691"/>
        <end position="2705"/>
    </location>
</feature>
<dbReference type="GeneID" id="92366528"/>
<dbReference type="PANTHER" id="PTHR42264">
    <property type="entry name" value="EPHRIN_REC_LIKE DOMAIN-CONTAINING PROTEIN"/>
    <property type="match status" value="1"/>
</dbReference>
<dbReference type="OrthoDB" id="341202at2759"/>
<dbReference type="PANTHER" id="PTHR42264:SF3">
    <property type="entry name" value="F-BOX DOMAIN-CONTAINING PROTEIN-RELATED"/>
    <property type="match status" value="1"/>
</dbReference>
<feature type="region of interest" description="Disordered" evidence="1">
    <location>
        <begin position="2691"/>
        <end position="2718"/>
    </location>
</feature>
<keyword evidence="3" id="KW-1185">Reference proteome</keyword>
<name>A0A1J4MRX9_9CRYT</name>
<dbReference type="VEuPathDB" id="CryptoDB:cand_023440"/>